<dbReference type="AlphaFoldDB" id="A0A6P9EB83"/>
<organism evidence="2 3">
    <name type="scientific">Juglans regia</name>
    <name type="common">English walnut</name>
    <dbReference type="NCBI Taxonomy" id="51240"/>
    <lineage>
        <taxon>Eukaryota</taxon>
        <taxon>Viridiplantae</taxon>
        <taxon>Streptophyta</taxon>
        <taxon>Embryophyta</taxon>
        <taxon>Tracheophyta</taxon>
        <taxon>Spermatophyta</taxon>
        <taxon>Magnoliopsida</taxon>
        <taxon>eudicotyledons</taxon>
        <taxon>Gunneridae</taxon>
        <taxon>Pentapetalae</taxon>
        <taxon>rosids</taxon>
        <taxon>fabids</taxon>
        <taxon>Fagales</taxon>
        <taxon>Juglandaceae</taxon>
        <taxon>Juglans</taxon>
    </lineage>
</organism>
<name>A0A6P9EB83_JUGRE</name>
<dbReference type="RefSeq" id="XP_035544684.1">
    <property type="nucleotide sequence ID" value="XM_035688791.1"/>
</dbReference>
<gene>
    <name evidence="3" type="primary">LOC108994863</name>
</gene>
<evidence type="ECO:0000313" key="3">
    <source>
        <dbReference type="RefSeq" id="XP_035544684.1"/>
    </source>
</evidence>
<dbReference type="PROSITE" id="PS51462">
    <property type="entry name" value="NUDIX"/>
    <property type="match status" value="1"/>
</dbReference>
<dbReference type="PANTHER" id="PTHR12992:SF26">
    <property type="entry name" value="NUDIX HYDROLASE 15, MITOCHONDRIAL-LIKE"/>
    <property type="match status" value="1"/>
</dbReference>
<evidence type="ECO:0000259" key="1">
    <source>
        <dbReference type="PROSITE" id="PS51462"/>
    </source>
</evidence>
<dbReference type="InterPro" id="IPR000086">
    <property type="entry name" value="NUDIX_hydrolase_dom"/>
</dbReference>
<dbReference type="OrthoDB" id="206213at2759"/>
<dbReference type="KEGG" id="jre:108994863"/>
<protein>
    <submittedName>
        <fullName evidence="3">Nudix hydrolase 3-like</fullName>
    </submittedName>
</protein>
<dbReference type="GO" id="GO:0015938">
    <property type="term" value="P:coenzyme A catabolic process"/>
    <property type="evidence" value="ECO:0000318"/>
    <property type="project" value="GO_Central"/>
</dbReference>
<dbReference type="GO" id="GO:0010945">
    <property type="term" value="F:coenzyme A diphosphatase activity"/>
    <property type="evidence" value="ECO:0007669"/>
    <property type="project" value="InterPro"/>
</dbReference>
<reference evidence="3" key="1">
    <citation type="submission" date="2025-08" db="UniProtKB">
        <authorList>
            <consortium name="RefSeq"/>
        </authorList>
    </citation>
    <scope>IDENTIFICATION</scope>
    <source>
        <tissue evidence="3">Leaves</tissue>
    </source>
</reference>
<dbReference type="CDD" id="cd03426">
    <property type="entry name" value="NUDIX_CoAse_Nudt7"/>
    <property type="match status" value="1"/>
</dbReference>
<evidence type="ECO:0000313" key="2">
    <source>
        <dbReference type="Proteomes" id="UP000235220"/>
    </source>
</evidence>
<accession>A0A6P9EB83</accession>
<dbReference type="InParanoid" id="A0A6P9EB83"/>
<keyword evidence="2" id="KW-1185">Reference proteome</keyword>
<proteinExistence type="predicted"/>
<dbReference type="InterPro" id="IPR045121">
    <property type="entry name" value="CoAse"/>
</dbReference>
<dbReference type="SUPFAM" id="SSF55811">
    <property type="entry name" value="Nudix"/>
    <property type="match status" value="1"/>
</dbReference>
<dbReference type="Proteomes" id="UP000235220">
    <property type="component" value="Chromosome 3"/>
</dbReference>
<dbReference type="InterPro" id="IPR015797">
    <property type="entry name" value="NUDIX_hydrolase-like_dom_sf"/>
</dbReference>
<dbReference type="PANTHER" id="PTHR12992">
    <property type="entry name" value="NUDIX HYDROLASE"/>
    <property type="match status" value="1"/>
</dbReference>
<sequence length="183" mass="20470">MAYLASHEPCQLGEEISGNQLFQRLAKQLQLPRLKNEKVDQKDQYCSIRSDFGSVVKSPCVNWTERRAAVLICLFEGEEGELRVILTKRSMKLSSYPGDVALPGGKFEKGDADDSATALREAMEEIGLEPNLVRVAATLEPFISQVRKGPRKETAGRGVVSCFVFHLCSHQTQVPYQPFLLKR</sequence>
<dbReference type="GeneID" id="108994863"/>
<dbReference type="Gene3D" id="3.90.79.10">
    <property type="entry name" value="Nucleoside Triphosphate Pyrophosphohydrolase"/>
    <property type="match status" value="1"/>
</dbReference>
<feature type="domain" description="Nudix hydrolase" evidence="1">
    <location>
        <begin position="65"/>
        <end position="183"/>
    </location>
</feature>
<dbReference type="Pfam" id="PF00293">
    <property type="entry name" value="NUDIX"/>
    <property type="match status" value="1"/>
</dbReference>